<sequence>MKTFLLLTSLLAVALVSQAAEVKLNLDDGLGKALLDLASGGQQKREEGFEDDSDESQGEKRELGFADNSDESQGEKRESKQRTDFYSSPLHRGENEASDFVHDERDLLGQKGKLDGLVDDLEQKREMGECPSQSHRQAQAGCKTAYFKGSLKKIANTDLAS</sequence>
<proteinExistence type="predicted"/>
<evidence type="ECO:0000256" key="2">
    <source>
        <dbReference type="SAM" id="SignalP"/>
    </source>
</evidence>
<dbReference type="Proteomes" id="UP001369086">
    <property type="component" value="Unassembled WGS sequence"/>
</dbReference>
<accession>A0ABR0ZSP0</accession>
<protein>
    <submittedName>
        <fullName evidence="3">Uncharacterized protein</fullName>
    </submittedName>
</protein>
<name>A0ABR0ZSP0_HUSHU</name>
<comment type="caution">
    <text evidence="3">The sequence shown here is derived from an EMBL/GenBank/DDBJ whole genome shotgun (WGS) entry which is preliminary data.</text>
</comment>
<feature type="chain" id="PRO_5047092721" evidence="2">
    <location>
        <begin position="20"/>
        <end position="161"/>
    </location>
</feature>
<organism evidence="3 4">
    <name type="scientific">Huso huso</name>
    <name type="common">Beluga</name>
    <name type="synonym">Acipenser huso</name>
    <dbReference type="NCBI Taxonomy" id="61971"/>
    <lineage>
        <taxon>Eukaryota</taxon>
        <taxon>Metazoa</taxon>
        <taxon>Chordata</taxon>
        <taxon>Craniata</taxon>
        <taxon>Vertebrata</taxon>
        <taxon>Euteleostomi</taxon>
        <taxon>Actinopterygii</taxon>
        <taxon>Chondrostei</taxon>
        <taxon>Acipenseriformes</taxon>
        <taxon>Acipenseridae</taxon>
        <taxon>Huso</taxon>
    </lineage>
</organism>
<evidence type="ECO:0000256" key="1">
    <source>
        <dbReference type="SAM" id="MobiDB-lite"/>
    </source>
</evidence>
<feature type="compositionally biased region" description="Basic and acidic residues" evidence="1">
    <location>
        <begin position="91"/>
        <end position="101"/>
    </location>
</feature>
<reference evidence="3 4" key="1">
    <citation type="submission" date="2021-05" db="EMBL/GenBank/DDBJ databases">
        <authorList>
            <person name="Zahm M."/>
            <person name="Klopp C."/>
            <person name="Cabau C."/>
            <person name="Kuhl H."/>
            <person name="Suciu R."/>
            <person name="Ciorpac M."/>
            <person name="Holostenco D."/>
            <person name="Gessner J."/>
            <person name="Wuertz S."/>
            <person name="Hohne C."/>
            <person name="Stock M."/>
            <person name="Gislard M."/>
            <person name="Lluch J."/>
            <person name="Milhes M."/>
            <person name="Lampietro C."/>
            <person name="Lopez Roques C."/>
            <person name="Donnadieu C."/>
            <person name="Du K."/>
            <person name="Schartl M."/>
            <person name="Guiguen Y."/>
        </authorList>
    </citation>
    <scope>NUCLEOTIDE SEQUENCE [LARGE SCALE GENOMIC DNA]</scope>
    <source>
        <strain evidence="3">Hh-F2</strain>
        <tissue evidence="3">Blood</tissue>
    </source>
</reference>
<feature type="compositionally biased region" description="Basic and acidic residues" evidence="1">
    <location>
        <begin position="73"/>
        <end position="83"/>
    </location>
</feature>
<dbReference type="EMBL" id="JAHFZB010000007">
    <property type="protein sequence ID" value="KAK6487826.1"/>
    <property type="molecule type" value="Genomic_DNA"/>
</dbReference>
<keyword evidence="4" id="KW-1185">Reference proteome</keyword>
<evidence type="ECO:0000313" key="3">
    <source>
        <dbReference type="EMBL" id="KAK6487826.1"/>
    </source>
</evidence>
<feature type="region of interest" description="Disordered" evidence="1">
    <location>
        <begin position="39"/>
        <end position="101"/>
    </location>
</feature>
<keyword evidence="2" id="KW-0732">Signal</keyword>
<gene>
    <name evidence="3" type="ORF">HHUSO_G9126</name>
</gene>
<feature type="signal peptide" evidence="2">
    <location>
        <begin position="1"/>
        <end position="19"/>
    </location>
</feature>
<evidence type="ECO:0000313" key="4">
    <source>
        <dbReference type="Proteomes" id="UP001369086"/>
    </source>
</evidence>